<dbReference type="Pfam" id="PF13692">
    <property type="entry name" value="Glyco_trans_1_4"/>
    <property type="match status" value="1"/>
</dbReference>
<dbReference type="EMBL" id="JACHGT010000020">
    <property type="protein sequence ID" value="MBB6039157.1"/>
    <property type="molecule type" value="Genomic_DNA"/>
</dbReference>
<gene>
    <name evidence="1" type="ORF">HNR73_007048</name>
</gene>
<accession>A0A841G0H8</accession>
<keyword evidence="1" id="KW-0808">Transferase</keyword>
<sequence length="715" mass="78185">MRIAVFTEDDHARRVIARFRRAAEAAGHTVDELTPDLVGPREAISEVDLPHELETRVRAFVDAHDVDRLVLCGDRSRLGRRLTRGLRTRLPVVLVQDRHVDYRHTRLDAVTAVQGQLGDGGPAAVCVWGPATRRAIADRAPDTAVVVTGALGLGDDPELLRAARSAVHRRTVEPGTPLRIVIAGEGDWTEAAGELGAYGEVVFDTAIEGADLVVTSLEALYPETLRAGIPLVHHRLGDRVLPDLRHNLIRTTRGTGELGEVALRLKVDGRFRGNPTGEPVEHYLAFHSDVAERVLAVVEEAALPVPPPPPGRTGTGPRASLAERALDEIRDRIRRPRSVAVIGTDFGYVTGVAVPVLTYTRDLVAAGPVDVRYIDIWAFSSVEGVLAAIEGCEQVLINSLAFFWRNWLGSRVAEALLEARVPTAVYVHETEYVFNHEAATRGVRHERLLELLPRLRVLCVSRAQADFYRKLGARNPVVVYNTVPLDDRPPRARAAVGERPRIVMVGTVQDRKGVDLFSRVAERAAGLPWDFAWYGHRGGVSGSALESPRVDWRGAMPRRRVRAELARADVLFLSSVDDPMPLAVIEAVQQRLRIVTYDRVGSKEILEGVGGYRGFGEYTPGAALDAIAAVLADDVDEDAYGEVEELFAPARFAERMSTALSLAHDGPPPETPGPTVAALDDETPDAHTRAVATLRATGRGDDAELMERALLRRRH</sequence>
<dbReference type="PANTHER" id="PTHR12526">
    <property type="entry name" value="GLYCOSYLTRANSFERASE"/>
    <property type="match status" value="1"/>
</dbReference>
<dbReference type="AlphaFoldDB" id="A0A841G0H8"/>
<name>A0A841G0H8_9ACTN</name>
<dbReference type="RefSeq" id="WP_184792250.1">
    <property type="nucleotide sequence ID" value="NZ_BONT01000051.1"/>
</dbReference>
<dbReference type="GO" id="GO:0016740">
    <property type="term" value="F:transferase activity"/>
    <property type="evidence" value="ECO:0007669"/>
    <property type="project" value="UniProtKB-KW"/>
</dbReference>
<dbReference type="PANTHER" id="PTHR12526:SF627">
    <property type="entry name" value="D-RHAMNOSYLTRANSFERASE WBPZ"/>
    <property type="match status" value="1"/>
</dbReference>
<organism evidence="1 2">
    <name type="scientific">Phytomonospora endophytica</name>
    <dbReference type="NCBI Taxonomy" id="714109"/>
    <lineage>
        <taxon>Bacteria</taxon>
        <taxon>Bacillati</taxon>
        <taxon>Actinomycetota</taxon>
        <taxon>Actinomycetes</taxon>
        <taxon>Micromonosporales</taxon>
        <taxon>Micromonosporaceae</taxon>
        <taxon>Phytomonospora</taxon>
    </lineage>
</organism>
<dbReference type="SUPFAM" id="SSF53756">
    <property type="entry name" value="UDP-Glycosyltransferase/glycogen phosphorylase"/>
    <property type="match status" value="1"/>
</dbReference>
<protein>
    <submittedName>
        <fullName evidence="1">Glycosyltransferase involved in cell wall biosynthesis</fullName>
    </submittedName>
</protein>
<dbReference type="CDD" id="cd03801">
    <property type="entry name" value="GT4_PimA-like"/>
    <property type="match status" value="1"/>
</dbReference>
<keyword evidence="2" id="KW-1185">Reference proteome</keyword>
<comment type="caution">
    <text evidence="1">The sequence shown here is derived from an EMBL/GenBank/DDBJ whole genome shotgun (WGS) entry which is preliminary data.</text>
</comment>
<dbReference type="Proteomes" id="UP000548476">
    <property type="component" value="Unassembled WGS sequence"/>
</dbReference>
<reference evidence="1 2" key="1">
    <citation type="submission" date="2020-08" db="EMBL/GenBank/DDBJ databases">
        <title>Genomic Encyclopedia of Type Strains, Phase IV (KMG-IV): sequencing the most valuable type-strain genomes for metagenomic binning, comparative biology and taxonomic classification.</title>
        <authorList>
            <person name="Goeker M."/>
        </authorList>
    </citation>
    <scope>NUCLEOTIDE SEQUENCE [LARGE SCALE GENOMIC DNA]</scope>
    <source>
        <strain evidence="1 2">YIM 65646</strain>
    </source>
</reference>
<proteinExistence type="predicted"/>
<dbReference type="Gene3D" id="3.40.50.2000">
    <property type="entry name" value="Glycogen Phosphorylase B"/>
    <property type="match status" value="2"/>
</dbReference>
<evidence type="ECO:0000313" key="1">
    <source>
        <dbReference type="EMBL" id="MBB6039157.1"/>
    </source>
</evidence>
<evidence type="ECO:0000313" key="2">
    <source>
        <dbReference type="Proteomes" id="UP000548476"/>
    </source>
</evidence>